<gene>
    <name evidence="2" type="ORF">SALB_08443</name>
</gene>
<dbReference type="EMBL" id="BHXC01000007">
    <property type="protein sequence ID" value="GCB95636.1"/>
    <property type="molecule type" value="Genomic_DNA"/>
</dbReference>
<reference evidence="2 3" key="1">
    <citation type="journal article" date="2019" name="Microbiol. Resour. Announc.">
        <title>Draft Genome Sequence of the Most Traditional epsilon-Poly-l-Lysine Producer, Streptomyces albulus NBRC14147.</title>
        <authorList>
            <person name="Yamanaka K."/>
            <person name="Hamano Y."/>
        </authorList>
    </citation>
    <scope>NUCLEOTIDE SEQUENCE [LARGE SCALE GENOMIC DNA]</scope>
    <source>
        <strain evidence="2 3">NBRC 14147</strain>
    </source>
</reference>
<evidence type="ECO:0000313" key="3">
    <source>
        <dbReference type="Proteomes" id="UP000288351"/>
    </source>
</evidence>
<evidence type="ECO:0000313" key="2">
    <source>
        <dbReference type="EMBL" id="GCB95636.1"/>
    </source>
</evidence>
<dbReference type="Proteomes" id="UP000288351">
    <property type="component" value="Unassembled WGS sequence"/>
</dbReference>
<feature type="region of interest" description="Disordered" evidence="1">
    <location>
        <begin position="1"/>
        <end position="30"/>
    </location>
</feature>
<comment type="caution">
    <text evidence="2">The sequence shown here is derived from an EMBL/GenBank/DDBJ whole genome shotgun (WGS) entry which is preliminary data.</text>
</comment>
<evidence type="ECO:0000256" key="1">
    <source>
        <dbReference type="SAM" id="MobiDB-lite"/>
    </source>
</evidence>
<organism evidence="2 3">
    <name type="scientific">Streptomyces noursei</name>
    <name type="common">Streptomyces albulus</name>
    <dbReference type="NCBI Taxonomy" id="1971"/>
    <lineage>
        <taxon>Bacteria</taxon>
        <taxon>Bacillati</taxon>
        <taxon>Actinomycetota</taxon>
        <taxon>Actinomycetes</taxon>
        <taxon>Kitasatosporales</taxon>
        <taxon>Streptomycetaceae</taxon>
        <taxon>Streptomyces</taxon>
    </lineage>
</organism>
<proteinExistence type="predicted"/>
<protein>
    <submittedName>
        <fullName evidence="2">Uncharacterized protein</fullName>
    </submittedName>
</protein>
<accession>A0A401RDD6</accession>
<name>A0A401RDD6_STRNR</name>
<dbReference type="AlphaFoldDB" id="A0A401RDD6"/>
<sequence length="80" mass="8451">MRGGRAHSGGVDERPLVVVHPPSATGGRRVTVDAEPLGTAYEPGDVVDFLSRAGIDPDAVWFDDPTALEWRGGGPDVWAL</sequence>